<dbReference type="AlphaFoldDB" id="A0A3N0GKJ9"/>
<feature type="domain" description="Hemerythrin-like" evidence="2">
    <location>
        <begin position="5"/>
        <end position="116"/>
    </location>
</feature>
<evidence type="ECO:0000256" key="1">
    <source>
        <dbReference type="SAM" id="MobiDB-lite"/>
    </source>
</evidence>
<dbReference type="InterPro" id="IPR012312">
    <property type="entry name" value="Hemerythrin-like"/>
</dbReference>
<accession>A0A3N0GKJ9</accession>
<dbReference type="PANTHER" id="PTHR35585">
    <property type="entry name" value="HHE DOMAIN PROTEIN (AFU_ORTHOLOGUE AFUA_4G00730)"/>
    <property type="match status" value="1"/>
</dbReference>
<dbReference type="EMBL" id="RJSF01000043">
    <property type="protein sequence ID" value="RNM12941.1"/>
    <property type="molecule type" value="Genomic_DNA"/>
</dbReference>
<dbReference type="Proteomes" id="UP000279994">
    <property type="component" value="Unassembled WGS sequence"/>
</dbReference>
<dbReference type="PANTHER" id="PTHR35585:SF1">
    <property type="entry name" value="HHE DOMAIN PROTEIN (AFU_ORTHOLOGUE AFUA_4G00730)"/>
    <property type="match status" value="1"/>
</dbReference>
<feature type="region of interest" description="Disordered" evidence="1">
    <location>
        <begin position="160"/>
        <end position="184"/>
    </location>
</feature>
<dbReference type="OrthoDB" id="5183396at2"/>
<name>A0A3N0GKJ9_9ACTN</name>
<gene>
    <name evidence="3" type="ORF">EFL26_15995</name>
</gene>
<protein>
    <submittedName>
        <fullName evidence="3">Hemerythrin domain-containing protein</fullName>
    </submittedName>
</protein>
<sequence length="184" mass="20279">MDSNVVDLIMNDHRELERIFDQLMNQPDKRPSLVPVMIALLTAHSRAEEAEVYPAASDAGGEDDVEHSQKEHLEADQLAAKVAETDFDSPDFPEALQKLIDAVKHHVEEEETSVLPGMREHLDAARLDELGQAFLRSRADHLGDMPEDITKAELEQQAANVGLSGASGMSKGELKSTLEDQAEE</sequence>
<comment type="caution">
    <text evidence="3">The sequence shown here is derived from an EMBL/GenBank/DDBJ whole genome shotgun (WGS) entry which is preliminary data.</text>
</comment>
<reference evidence="3 4" key="1">
    <citation type="submission" date="2018-11" db="EMBL/GenBank/DDBJ databases">
        <authorList>
            <person name="Li F."/>
        </authorList>
    </citation>
    <scope>NUCLEOTIDE SEQUENCE [LARGE SCALE GENOMIC DNA]</scope>
    <source>
        <strain evidence="3 4">Gsoil 818</strain>
    </source>
</reference>
<dbReference type="RefSeq" id="WP_123223917.1">
    <property type="nucleotide sequence ID" value="NZ_RJSF01000043.1"/>
</dbReference>
<organism evidence="3 4">
    <name type="scientific">Nocardioides pocheonensis</name>
    <dbReference type="NCBI Taxonomy" id="661485"/>
    <lineage>
        <taxon>Bacteria</taxon>
        <taxon>Bacillati</taxon>
        <taxon>Actinomycetota</taxon>
        <taxon>Actinomycetes</taxon>
        <taxon>Propionibacteriales</taxon>
        <taxon>Nocardioidaceae</taxon>
        <taxon>Nocardioides</taxon>
    </lineage>
</organism>
<evidence type="ECO:0000259" key="2">
    <source>
        <dbReference type="Pfam" id="PF01814"/>
    </source>
</evidence>
<evidence type="ECO:0000313" key="3">
    <source>
        <dbReference type="EMBL" id="RNM12941.1"/>
    </source>
</evidence>
<keyword evidence="4" id="KW-1185">Reference proteome</keyword>
<proteinExistence type="predicted"/>
<dbReference type="Pfam" id="PF01814">
    <property type="entry name" value="Hemerythrin"/>
    <property type="match status" value="1"/>
</dbReference>
<dbReference type="Gene3D" id="1.20.120.520">
    <property type="entry name" value="nmb1532 protein domain like"/>
    <property type="match status" value="1"/>
</dbReference>
<evidence type="ECO:0000313" key="4">
    <source>
        <dbReference type="Proteomes" id="UP000279994"/>
    </source>
</evidence>